<dbReference type="Pfam" id="PF00990">
    <property type="entry name" value="GGDEF"/>
    <property type="match status" value="1"/>
</dbReference>
<dbReference type="InterPro" id="IPR050706">
    <property type="entry name" value="Cyclic-di-GMP_PDE-like"/>
</dbReference>
<dbReference type="Gene3D" id="3.20.20.450">
    <property type="entry name" value="EAL domain"/>
    <property type="match status" value="1"/>
</dbReference>
<dbReference type="OrthoDB" id="9813903at2"/>
<dbReference type="PANTHER" id="PTHR33121:SF79">
    <property type="entry name" value="CYCLIC DI-GMP PHOSPHODIESTERASE PDED-RELATED"/>
    <property type="match status" value="1"/>
</dbReference>
<comment type="caution">
    <text evidence="4">The sequence shown here is derived from an EMBL/GenBank/DDBJ whole genome shotgun (WGS) entry which is preliminary data.</text>
</comment>
<evidence type="ECO:0000259" key="2">
    <source>
        <dbReference type="PROSITE" id="PS50883"/>
    </source>
</evidence>
<dbReference type="InterPro" id="IPR043128">
    <property type="entry name" value="Rev_trsase/Diguanyl_cyclase"/>
</dbReference>
<feature type="domain" description="GGDEF" evidence="3">
    <location>
        <begin position="93"/>
        <end position="226"/>
    </location>
</feature>
<protein>
    <submittedName>
        <fullName evidence="4">Diguanylate cyclase</fullName>
    </submittedName>
</protein>
<dbReference type="SUPFAM" id="SSF55073">
    <property type="entry name" value="Nucleotide cyclase"/>
    <property type="match status" value="1"/>
</dbReference>
<evidence type="ECO:0000313" key="4">
    <source>
        <dbReference type="EMBL" id="OMG85130.1"/>
    </source>
</evidence>
<evidence type="ECO:0000256" key="1">
    <source>
        <dbReference type="SAM" id="MobiDB-lite"/>
    </source>
</evidence>
<dbReference type="InterPro" id="IPR035919">
    <property type="entry name" value="EAL_sf"/>
</dbReference>
<dbReference type="GO" id="GO:0071111">
    <property type="term" value="F:cyclic-guanylate-specific phosphodiesterase activity"/>
    <property type="evidence" value="ECO:0007669"/>
    <property type="project" value="InterPro"/>
</dbReference>
<dbReference type="RefSeq" id="WP_076412734.1">
    <property type="nucleotide sequence ID" value="NZ_JAPZVJ010000017.1"/>
</dbReference>
<name>A0A1R1JSX7_ALCXX</name>
<dbReference type="SMART" id="SM00052">
    <property type="entry name" value="EAL"/>
    <property type="match status" value="1"/>
</dbReference>
<feature type="domain" description="EAL" evidence="2">
    <location>
        <begin position="235"/>
        <end position="488"/>
    </location>
</feature>
<dbReference type="Gene3D" id="3.30.70.270">
    <property type="match status" value="1"/>
</dbReference>
<dbReference type="PROSITE" id="PS50887">
    <property type="entry name" value="GGDEF"/>
    <property type="match status" value="1"/>
</dbReference>
<dbReference type="InterPro" id="IPR029787">
    <property type="entry name" value="Nucleotide_cyclase"/>
</dbReference>
<dbReference type="EMBL" id="MJMN01000017">
    <property type="protein sequence ID" value="OMG85130.1"/>
    <property type="molecule type" value="Genomic_DNA"/>
</dbReference>
<dbReference type="PROSITE" id="PS50883">
    <property type="entry name" value="EAL"/>
    <property type="match status" value="1"/>
</dbReference>
<feature type="region of interest" description="Disordered" evidence="1">
    <location>
        <begin position="63"/>
        <end position="82"/>
    </location>
</feature>
<dbReference type="InterPro" id="IPR001633">
    <property type="entry name" value="EAL_dom"/>
</dbReference>
<reference evidence="4 5" key="1">
    <citation type="submission" date="2016-09" db="EMBL/GenBank/DDBJ databases">
        <title>Phylogenomics of Achromobacter.</title>
        <authorList>
            <person name="Jeukens J."/>
            <person name="Freschi L."/>
            <person name="Vincent A.T."/>
            <person name="Emond-Rheault J.-G."/>
            <person name="Kukavica-Ibrulj I."/>
            <person name="Charette S.J."/>
            <person name="Levesque R.C."/>
        </authorList>
    </citation>
    <scope>NUCLEOTIDE SEQUENCE [LARGE SCALE GENOMIC DNA]</scope>
    <source>
        <strain evidence="4 5">AUS488</strain>
    </source>
</reference>
<dbReference type="SUPFAM" id="SSF141868">
    <property type="entry name" value="EAL domain-like"/>
    <property type="match status" value="1"/>
</dbReference>
<dbReference type="CDD" id="cd01948">
    <property type="entry name" value="EAL"/>
    <property type="match status" value="1"/>
</dbReference>
<dbReference type="AlphaFoldDB" id="A0A1R1JSX7"/>
<dbReference type="Pfam" id="PF00563">
    <property type="entry name" value="EAL"/>
    <property type="match status" value="1"/>
</dbReference>
<accession>A0A1R1JSX7</accession>
<sequence length="488" mass="53484">MRESYLLALCLTLAGALAAICLFFVRRERVLRGRLTRDELTGVLSQQELQRRARAWLNQAERQSGRGVFGPRGSSQDERESLGISRARAGSRGIGAFFLVSFDQYAEISAMLRAGEDQTLLVMVADRLSLLTRALGGMVARTGTDAFTVCIPDVDEVGAAQVSAKLLEDLSVPYELGGRPLIAVFRVGAALYPDHGRSVEELQRCVQVAMVPLKERGGPGWNMFDFRMLARQRDQQGLENDLRLALTTAAMDQFELYYQPVCDSGTGVVQGCEALLRWHHPELGSVSPAVTIELAERSGLIVPLGAWILERACSQAALWPPAWRVHVNLSVKQMNEDSLVQLVSDVLASTKLAPRKLVLEITESIFILHYERHVKILNTLRAKGIGVALDDFGCGYSSLNHLRHLPIDWVKIDRSFISALESDAGSREVVSALFGLCQAMHLPVVAEGVETEGQREILKSLGCRVMQGFLLGRPAPAAEIQALASAVS</sequence>
<evidence type="ECO:0000259" key="3">
    <source>
        <dbReference type="PROSITE" id="PS50887"/>
    </source>
</evidence>
<dbReference type="PANTHER" id="PTHR33121">
    <property type="entry name" value="CYCLIC DI-GMP PHOSPHODIESTERASE PDEF"/>
    <property type="match status" value="1"/>
</dbReference>
<dbReference type="InterPro" id="IPR000160">
    <property type="entry name" value="GGDEF_dom"/>
</dbReference>
<gene>
    <name evidence="4" type="ORF">BIZ92_27565</name>
</gene>
<evidence type="ECO:0000313" key="5">
    <source>
        <dbReference type="Proteomes" id="UP000187251"/>
    </source>
</evidence>
<organism evidence="4 5">
    <name type="scientific">Alcaligenes xylosoxydans xylosoxydans</name>
    <name type="common">Achromobacter xylosoxidans</name>
    <dbReference type="NCBI Taxonomy" id="85698"/>
    <lineage>
        <taxon>Bacteria</taxon>
        <taxon>Pseudomonadati</taxon>
        <taxon>Pseudomonadota</taxon>
        <taxon>Betaproteobacteria</taxon>
        <taxon>Burkholderiales</taxon>
        <taxon>Alcaligenaceae</taxon>
        <taxon>Achromobacter</taxon>
    </lineage>
</organism>
<proteinExistence type="predicted"/>
<dbReference type="SMART" id="SM00267">
    <property type="entry name" value="GGDEF"/>
    <property type="match status" value="1"/>
</dbReference>
<dbReference type="Proteomes" id="UP000187251">
    <property type="component" value="Unassembled WGS sequence"/>
</dbReference>